<evidence type="ECO:0000313" key="1">
    <source>
        <dbReference type="EMBL" id="DAF95357.1"/>
    </source>
</evidence>
<reference evidence="1" key="1">
    <citation type="journal article" date="2021" name="Proc. Natl. Acad. Sci. U.S.A.">
        <title>A Catalog of Tens of Thousands of Viruses from Human Metagenomes Reveals Hidden Associations with Chronic Diseases.</title>
        <authorList>
            <person name="Tisza M.J."/>
            <person name="Buck C.B."/>
        </authorList>
    </citation>
    <scope>NUCLEOTIDE SEQUENCE</scope>
    <source>
        <strain evidence="1">CtOz71</strain>
    </source>
</reference>
<dbReference type="EMBL" id="BK016108">
    <property type="protein sequence ID" value="DAF95357.1"/>
    <property type="molecule type" value="Genomic_DNA"/>
</dbReference>
<sequence>MTISELEQQLAGMGFEVLAGEDKHYYYIDDSDNHIYAYVDKNSRFTVDTNTDWFKDLQTKKRKRLFNLLMEFAATPLDKRQNTKYYVNVEYQGYFGKNRTFWVSEYNSFAEDYELSTKYQDAAKLDEELADKIIGMLPPIAAIKKTKVAVE</sequence>
<protein>
    <submittedName>
        <fullName evidence="1">Antitoxin</fullName>
    </submittedName>
</protein>
<proteinExistence type="predicted"/>
<name>A0A8S5ULI3_9VIRU</name>
<organism evidence="1">
    <name type="scientific">Phage sp. ctOz71</name>
    <dbReference type="NCBI Taxonomy" id="2825793"/>
    <lineage>
        <taxon>Viruses</taxon>
    </lineage>
</organism>
<accession>A0A8S5ULI3</accession>